<dbReference type="EMBL" id="CP094970">
    <property type="protein sequence ID" value="UYM05638.1"/>
    <property type="molecule type" value="Genomic_DNA"/>
</dbReference>
<keyword evidence="2" id="KW-1185">Reference proteome</keyword>
<dbReference type="AlphaFoldDB" id="A0AA46YMC4"/>
<dbReference type="Proteomes" id="UP001164390">
    <property type="component" value="Chromosome"/>
</dbReference>
<accession>A0AA46YMC4</accession>
<evidence type="ECO:0000313" key="1">
    <source>
        <dbReference type="EMBL" id="UYM05638.1"/>
    </source>
</evidence>
<proteinExistence type="predicted"/>
<evidence type="ECO:0000313" key="2">
    <source>
        <dbReference type="Proteomes" id="UP001164390"/>
    </source>
</evidence>
<sequence length="62" mass="6896">MLLDLRDLADWSTVAQAMVLTTSRRVIRHGGQVVLLDPSVRLRHHDARLDLFGRIASGSSKS</sequence>
<name>A0AA46YMC4_9ACTN</name>
<gene>
    <name evidence="1" type="ORF">L0C25_00700</name>
</gene>
<dbReference type="KEGG" id="sgrg:L0C25_00700"/>
<protein>
    <submittedName>
        <fullName evidence="1">STAS domain-containing protein</fullName>
    </submittedName>
</protein>
<organism evidence="1 2">
    <name type="scientific">Solicola gregarius</name>
    <dbReference type="NCBI Taxonomy" id="2908642"/>
    <lineage>
        <taxon>Bacteria</taxon>
        <taxon>Bacillati</taxon>
        <taxon>Actinomycetota</taxon>
        <taxon>Actinomycetes</taxon>
        <taxon>Propionibacteriales</taxon>
        <taxon>Nocardioidaceae</taxon>
        <taxon>Solicola</taxon>
    </lineage>
</organism>
<reference evidence="1" key="1">
    <citation type="submission" date="2022-01" db="EMBL/GenBank/DDBJ databases">
        <title>Nocardioidaceae gen. sp. A5X3R13.</title>
        <authorList>
            <person name="Lopez Marin M.A."/>
            <person name="Uhlik O."/>
        </authorList>
    </citation>
    <scope>NUCLEOTIDE SEQUENCE</scope>
    <source>
        <strain evidence="1">A5X3R13</strain>
    </source>
</reference>